<dbReference type="InterPro" id="IPR005543">
    <property type="entry name" value="PASTA_dom"/>
</dbReference>
<dbReference type="SMART" id="SM00740">
    <property type="entry name" value="PASTA"/>
    <property type="match status" value="2"/>
</dbReference>
<dbReference type="PROSITE" id="PS51178">
    <property type="entry name" value="PASTA"/>
    <property type="match status" value="2"/>
</dbReference>
<feature type="transmembrane region" description="Helical" evidence="1">
    <location>
        <begin position="49"/>
        <end position="72"/>
    </location>
</feature>
<keyword evidence="4" id="KW-1185">Reference proteome</keyword>
<dbReference type="CDD" id="cd06577">
    <property type="entry name" value="PASTA_pknB"/>
    <property type="match status" value="2"/>
</dbReference>
<evidence type="ECO:0000313" key="4">
    <source>
        <dbReference type="Proteomes" id="UP000310168"/>
    </source>
</evidence>
<organism evidence="3 4">
    <name type="scientific">Brachyspira catarrhinii</name>
    <dbReference type="NCBI Taxonomy" id="2528966"/>
    <lineage>
        <taxon>Bacteria</taxon>
        <taxon>Pseudomonadati</taxon>
        <taxon>Spirochaetota</taxon>
        <taxon>Spirochaetia</taxon>
        <taxon>Brachyspirales</taxon>
        <taxon>Brachyspiraceae</taxon>
        <taxon>Brachyspira</taxon>
    </lineage>
</organism>
<proteinExistence type="predicted"/>
<dbReference type="Gene3D" id="3.30.10.20">
    <property type="match status" value="2"/>
</dbReference>
<dbReference type="Proteomes" id="UP000310168">
    <property type="component" value="Unassembled WGS sequence"/>
</dbReference>
<dbReference type="EMBL" id="SJDU01000130">
    <property type="protein sequence ID" value="TKZ35266.1"/>
    <property type="molecule type" value="Genomic_DNA"/>
</dbReference>
<evidence type="ECO:0000313" key="3">
    <source>
        <dbReference type="EMBL" id="TKZ35266.1"/>
    </source>
</evidence>
<keyword evidence="1" id="KW-1133">Transmembrane helix</keyword>
<evidence type="ECO:0000259" key="2">
    <source>
        <dbReference type="PROSITE" id="PS51178"/>
    </source>
</evidence>
<sequence length="220" mass="25202">MKDLINKIKSNKTKYFFNKAKIKLMKFLKIILPKDIMVNQNSALVFKRLLLFALLLFVLQCFVVSIVVFIVVKAGGKSFILPDVLNKEIYEAFDILEKENINLKVQTHYFSNFPLGTVVNQEPKGGVKIKEGRTVYLVINSPEQITLNMPDITGMKYEEALNIISNEVISRLPNIIINDIIELQDETNENDIVLSQIPKENEIIKNNMEITLTVNKKSEN</sequence>
<evidence type="ECO:0000256" key="1">
    <source>
        <dbReference type="SAM" id="Phobius"/>
    </source>
</evidence>
<keyword evidence="1" id="KW-0472">Membrane</keyword>
<feature type="domain" description="PASTA" evidence="2">
    <location>
        <begin position="143"/>
        <end position="216"/>
    </location>
</feature>
<reference evidence="3 4" key="1">
    <citation type="journal article" date="2019" name="Anaerobe">
        <title>Brachyspira catarrhinii sp. nov., an anaerobic intestinal spirochaete isolated from vervet monkeys may have been misidentified as Brachyspira aalborgi in previous studies.</title>
        <authorList>
            <person name="Phillips N.D."/>
            <person name="La T."/>
            <person name="Hampson D.J."/>
        </authorList>
    </citation>
    <scope>NUCLEOTIDE SEQUENCE [LARGE SCALE GENOMIC DNA]</scope>
    <source>
        <strain evidence="3 4">Z12</strain>
    </source>
</reference>
<keyword evidence="1" id="KW-0812">Transmembrane</keyword>
<dbReference type="Pfam" id="PF03793">
    <property type="entry name" value="PASTA"/>
    <property type="match status" value="2"/>
</dbReference>
<gene>
    <name evidence="3" type="ORF">EZH24_06180</name>
</gene>
<name>A0ABY2TR90_9SPIR</name>
<protein>
    <submittedName>
        <fullName evidence="3">PASTA domain-containing protein</fullName>
    </submittedName>
</protein>
<feature type="domain" description="PASTA" evidence="2">
    <location>
        <begin position="76"/>
        <end position="141"/>
    </location>
</feature>
<dbReference type="SUPFAM" id="SSF54184">
    <property type="entry name" value="Penicillin-binding protein 2x (pbp-2x), c-terminal domain"/>
    <property type="match status" value="1"/>
</dbReference>
<accession>A0ABY2TR90</accession>
<dbReference type="RefSeq" id="WP_137998261.1">
    <property type="nucleotide sequence ID" value="NZ_SJDU01000130.1"/>
</dbReference>
<comment type="caution">
    <text evidence="3">The sequence shown here is derived from an EMBL/GenBank/DDBJ whole genome shotgun (WGS) entry which is preliminary data.</text>
</comment>